<keyword evidence="3" id="KW-1185">Reference proteome</keyword>
<name>A0A8J7GI85_9ACTN</name>
<dbReference type="Proteomes" id="UP000622552">
    <property type="component" value="Unassembled WGS sequence"/>
</dbReference>
<feature type="transmembrane region" description="Helical" evidence="1">
    <location>
        <begin position="114"/>
        <end position="136"/>
    </location>
</feature>
<dbReference type="RefSeq" id="WP_197003802.1">
    <property type="nucleotide sequence ID" value="NZ_BONS01000016.1"/>
</dbReference>
<evidence type="ECO:0000313" key="2">
    <source>
        <dbReference type="EMBL" id="MBG6136883.1"/>
    </source>
</evidence>
<dbReference type="AlphaFoldDB" id="A0A8J7GI85"/>
<feature type="transmembrane region" description="Helical" evidence="1">
    <location>
        <begin position="143"/>
        <end position="162"/>
    </location>
</feature>
<sequence length="198" mass="20423">MSLRTLYRLAGWSGLSSAAILVLNSARRAGLIPDDIAVTHVLAPLAEAFGLFLITGLFLAARRRAGALGAAGYVLNSLGMAGLLGVEFILNLVFPELSKDQIKELVDGLTGGVFKASSIVFLLGAIVLGAGLWRAGGIPRGAIAVYVLGAVPVALRGVLPAVTFPPGLLLMGAGVAWLAVTLVLHAARFAENETVRTV</sequence>
<feature type="transmembrane region" description="Helical" evidence="1">
    <location>
        <begin position="38"/>
        <end position="61"/>
    </location>
</feature>
<gene>
    <name evidence="2" type="ORF">IW245_003077</name>
</gene>
<evidence type="ECO:0000313" key="3">
    <source>
        <dbReference type="Proteomes" id="UP000622552"/>
    </source>
</evidence>
<protein>
    <recommendedName>
        <fullName evidence="4">DUF4386 domain-containing protein</fullName>
    </recommendedName>
</protein>
<organism evidence="2 3">
    <name type="scientific">Longispora fulva</name>
    <dbReference type="NCBI Taxonomy" id="619741"/>
    <lineage>
        <taxon>Bacteria</taxon>
        <taxon>Bacillati</taxon>
        <taxon>Actinomycetota</taxon>
        <taxon>Actinomycetes</taxon>
        <taxon>Micromonosporales</taxon>
        <taxon>Micromonosporaceae</taxon>
        <taxon>Longispora</taxon>
    </lineage>
</organism>
<keyword evidence="1" id="KW-1133">Transmembrane helix</keyword>
<dbReference type="EMBL" id="JADOUF010000001">
    <property type="protein sequence ID" value="MBG6136883.1"/>
    <property type="molecule type" value="Genomic_DNA"/>
</dbReference>
<evidence type="ECO:0008006" key="4">
    <source>
        <dbReference type="Google" id="ProtNLM"/>
    </source>
</evidence>
<reference evidence="2" key="1">
    <citation type="submission" date="2020-11" db="EMBL/GenBank/DDBJ databases">
        <title>Sequencing the genomes of 1000 actinobacteria strains.</title>
        <authorList>
            <person name="Klenk H.-P."/>
        </authorList>
    </citation>
    <scope>NUCLEOTIDE SEQUENCE</scope>
    <source>
        <strain evidence="2">DSM 45356</strain>
    </source>
</reference>
<keyword evidence="1" id="KW-0812">Transmembrane</keyword>
<accession>A0A8J7GI85</accession>
<feature type="transmembrane region" description="Helical" evidence="1">
    <location>
        <begin position="168"/>
        <end position="187"/>
    </location>
</feature>
<comment type="caution">
    <text evidence="2">The sequence shown here is derived from an EMBL/GenBank/DDBJ whole genome shotgun (WGS) entry which is preliminary data.</text>
</comment>
<proteinExistence type="predicted"/>
<feature type="transmembrane region" description="Helical" evidence="1">
    <location>
        <begin position="73"/>
        <end position="94"/>
    </location>
</feature>
<evidence type="ECO:0000256" key="1">
    <source>
        <dbReference type="SAM" id="Phobius"/>
    </source>
</evidence>
<keyword evidence="1" id="KW-0472">Membrane</keyword>